<evidence type="ECO:0000256" key="1">
    <source>
        <dbReference type="SAM" id="Coils"/>
    </source>
</evidence>
<feature type="compositionally biased region" description="Low complexity" evidence="2">
    <location>
        <begin position="442"/>
        <end position="465"/>
    </location>
</feature>
<name>A0A8H7XZ43_PSICU</name>
<organism evidence="3">
    <name type="scientific">Psilocybe cubensis</name>
    <name type="common">Psychedelic mushroom</name>
    <name type="synonym">Stropharia cubensis</name>
    <dbReference type="NCBI Taxonomy" id="181762"/>
    <lineage>
        <taxon>Eukaryota</taxon>
        <taxon>Fungi</taxon>
        <taxon>Dikarya</taxon>
        <taxon>Basidiomycota</taxon>
        <taxon>Agaricomycotina</taxon>
        <taxon>Agaricomycetes</taxon>
        <taxon>Agaricomycetidae</taxon>
        <taxon>Agaricales</taxon>
        <taxon>Agaricineae</taxon>
        <taxon>Strophariaceae</taxon>
        <taxon>Psilocybe</taxon>
    </lineage>
</organism>
<feature type="compositionally biased region" description="Polar residues" evidence="2">
    <location>
        <begin position="376"/>
        <end position="385"/>
    </location>
</feature>
<protein>
    <submittedName>
        <fullName evidence="3">Uncharacterized protein</fullName>
    </submittedName>
</protein>
<feature type="compositionally biased region" description="Basic and acidic residues" evidence="2">
    <location>
        <begin position="592"/>
        <end position="602"/>
    </location>
</feature>
<feature type="region of interest" description="Disordered" evidence="2">
    <location>
        <begin position="62"/>
        <end position="103"/>
    </location>
</feature>
<feature type="region of interest" description="Disordered" evidence="2">
    <location>
        <begin position="592"/>
        <end position="743"/>
    </location>
</feature>
<gene>
    <name evidence="3" type="ORF">JR316_006053</name>
</gene>
<feature type="compositionally biased region" description="Acidic residues" evidence="2">
    <location>
        <begin position="664"/>
        <end position="697"/>
    </location>
</feature>
<feature type="region of interest" description="Disordered" evidence="2">
    <location>
        <begin position="376"/>
        <end position="400"/>
    </location>
</feature>
<feature type="region of interest" description="Disordered" evidence="2">
    <location>
        <begin position="170"/>
        <end position="352"/>
    </location>
</feature>
<accession>A0A8H7XZ43</accession>
<evidence type="ECO:0000256" key="2">
    <source>
        <dbReference type="SAM" id="MobiDB-lite"/>
    </source>
</evidence>
<dbReference type="Gene3D" id="1.10.287.1490">
    <property type="match status" value="1"/>
</dbReference>
<feature type="compositionally biased region" description="Polar residues" evidence="2">
    <location>
        <begin position="304"/>
        <end position="315"/>
    </location>
</feature>
<feature type="compositionally biased region" description="Low complexity" evidence="2">
    <location>
        <begin position="1100"/>
        <end position="1110"/>
    </location>
</feature>
<feature type="region of interest" description="Disordered" evidence="2">
    <location>
        <begin position="828"/>
        <end position="872"/>
    </location>
</feature>
<feature type="compositionally biased region" description="Polar residues" evidence="2">
    <location>
        <begin position="343"/>
        <end position="352"/>
    </location>
</feature>
<feature type="region of interest" description="Disordered" evidence="2">
    <location>
        <begin position="904"/>
        <end position="1115"/>
    </location>
</feature>
<proteinExistence type="predicted"/>
<feature type="compositionally biased region" description="Low complexity" evidence="2">
    <location>
        <begin position="960"/>
        <end position="1037"/>
    </location>
</feature>
<feature type="compositionally biased region" description="Low complexity" evidence="2">
    <location>
        <begin position="1163"/>
        <end position="1197"/>
    </location>
</feature>
<feature type="region of interest" description="Disordered" evidence="2">
    <location>
        <begin position="431"/>
        <end position="470"/>
    </location>
</feature>
<feature type="compositionally biased region" description="Low complexity" evidence="2">
    <location>
        <begin position="633"/>
        <end position="642"/>
    </location>
</feature>
<feature type="compositionally biased region" description="Low complexity" evidence="2">
    <location>
        <begin position="230"/>
        <end position="240"/>
    </location>
</feature>
<dbReference type="OrthoDB" id="2528184at2759"/>
<sequence>MDFAVPDDAAARNRFETFKLGKGLPSAKHGHSRSHSRNISFSFPKSASVNDISAFSFPAAPSPTLPSSPSHSALTNTVPNPIPPAKRNSHHRRRSSVSTRHESAEMMGVALPDLPVSTSDDNINLGEKDSIRRRALWALEGKPDVAFNKVEIPDISTPDIEKMMFDFSTKSSSYGNASKRDSFKLLGPSSSAKDQLGTLLEEEEEEEEVNPLPSPAPSVQEELPPPNTPITPLTPSLSITKPTPAKPRPSNLNLRPLSLTPDSVVASLPSPSPTPSPRQGLRTLALTPSSSTDDNAADVKQSRRNSLVVSPTPSSKRPVLNLSLENMDKSLATTEEEPKPSRRSSISYKKSHNSVTMNIAGLPTPEMTPTFGRRYSTTESLSSVSNDDEVFPNPPTQTRPLSASEQHFLFKSHNALLARITDLERALSMRRRESGGYSNGGSSRPASVASNFSSSSAGTSGVNGSQAGEPSDEMLNLIADLKSERDELKRDVDGWRTRVGDMENQMSVLTKRIEHERRDAWVARSRVGLLEVEKGVLAKKVEALDELLAIHDKEKGDLENQVGSLLKENSDSKQRITELEAQVESLRLELANERSKNVKESDPLVTPTPRSFDSFKRPGMGLPNKKHGLGFASVDSESSVTDVEQDSSDDCIPVSKFPLKSVQEESDEVDEDGVAGYDDEDDEDNGLAGYEDEEDTDMSLQSSSSFDSEEDLPRSIAHLHNSGLPSSPTTPRPQVFTPPRSNHARRATLSKTWTFPFGCQPQTPPKVEEDETVDRFFGCLDDGESDTTGSVPSSPSAYSYEKSKGLFASGFKFASADDNASFFLPDGVGTLADSQDGSDKEDKALSVVAEEDEEETTSETEATGMDSIDGEDLFGEEIGGIRITFTPPQEEPVVEERKQIQLVSPIKRTSPPPILPALNFGIEEDDEDEEEQDDIRRVIPFNFGRPSREERQASPPPPVTVSAPVISAPLPPLARSASPSMIPRPASPSSSSSLPRLVTSRPVVATSVPSSVPESTPLKASPSRVVSASSTSYVTPPNKRGGVTPSFIPQPVSSPSPLRTTSASGPSTVTKSRAVPTSTFIRQPTKKPLLPTPSSCKSPNNNTGNSNGSTMIPQIPSIPVNTGIFRRSSNEPAALPATDFFDVSNNNNHSSAQMKSVDLSHESTFTSPSPRPSATATTTTTRIPRSSISSSSNASSSISSIVSSPLSARLSFQTITNFMPLSWTSTLTSASANPPAPLSDVDDDVTIVPAAPAVRRRSGKFVSRELQLRKLQTRMDVEGVLAMRMAVQFQCKKCDGNAVFI</sequence>
<reference evidence="3" key="1">
    <citation type="submission" date="2021-02" db="EMBL/GenBank/DDBJ databases">
        <title>Psilocybe cubensis genome.</title>
        <authorList>
            <person name="Mckernan K.J."/>
            <person name="Crawford S."/>
            <person name="Trippe A."/>
            <person name="Kane L.T."/>
            <person name="Mclaughlin S."/>
        </authorList>
    </citation>
    <scope>NUCLEOTIDE SEQUENCE [LARGE SCALE GENOMIC DNA]</scope>
    <source>
        <strain evidence="3">MGC-MH-2018</strain>
    </source>
</reference>
<feature type="compositionally biased region" description="Polar residues" evidence="2">
    <location>
        <begin position="1051"/>
        <end position="1082"/>
    </location>
</feature>
<dbReference type="EMBL" id="JAFIQS010000005">
    <property type="protein sequence ID" value="KAG5169497.1"/>
    <property type="molecule type" value="Genomic_DNA"/>
</dbReference>
<feature type="compositionally biased region" description="Acidic residues" evidence="2">
    <location>
        <begin position="922"/>
        <end position="933"/>
    </location>
</feature>
<feature type="region of interest" description="Disordered" evidence="2">
    <location>
        <begin position="1150"/>
        <end position="1197"/>
    </location>
</feature>
<feature type="compositionally biased region" description="Acidic residues" evidence="2">
    <location>
        <begin position="200"/>
        <end position="209"/>
    </location>
</feature>
<comment type="caution">
    <text evidence="3">The sequence shown here is derived from an EMBL/GenBank/DDBJ whole genome shotgun (WGS) entry which is preliminary data.</text>
</comment>
<evidence type="ECO:0000313" key="3">
    <source>
        <dbReference type="EMBL" id="KAG5169497.1"/>
    </source>
</evidence>
<keyword evidence="1" id="KW-0175">Coiled coil</keyword>
<feature type="coiled-coil region" evidence="1">
    <location>
        <begin position="471"/>
        <end position="505"/>
    </location>
</feature>
<feature type="compositionally biased region" description="Acidic residues" evidence="2">
    <location>
        <begin position="849"/>
        <end position="858"/>
    </location>
</feature>